<name>A0A3G5AB22_9VIRU</name>
<dbReference type="PANTHER" id="PTHR43304:SF1">
    <property type="entry name" value="PAC DOMAIN-CONTAINING PROTEIN"/>
    <property type="match status" value="1"/>
</dbReference>
<evidence type="ECO:0000256" key="2">
    <source>
        <dbReference type="ARBA" id="ARBA00012438"/>
    </source>
</evidence>
<accession>A0A3G5AB22</accession>
<evidence type="ECO:0000256" key="6">
    <source>
        <dbReference type="SAM" id="Phobius"/>
    </source>
</evidence>
<evidence type="ECO:0000256" key="1">
    <source>
        <dbReference type="ARBA" id="ARBA00000085"/>
    </source>
</evidence>
<keyword evidence="6" id="KW-0812">Transmembrane</keyword>
<sequence>MDTLTAVIITLIALLVLYWLYGFFAAKRKQVCNISKYDDPKKVGTFIWNIQTGGNTLSPELREIYNYRPGMHETIGSFMSIVHPDDRAKVQEDIKKAFATGHSLASFRIVRSDNSVRVISSCATVVYDSENKPLLMTGFSIDVTPIVNAENKN</sequence>
<keyword evidence="4" id="KW-0808">Transferase</keyword>
<dbReference type="GO" id="GO:0004673">
    <property type="term" value="F:protein histidine kinase activity"/>
    <property type="evidence" value="ECO:0007669"/>
    <property type="project" value="UniProtKB-EC"/>
</dbReference>
<organism evidence="8">
    <name type="scientific">Hyperionvirus sp</name>
    <dbReference type="NCBI Taxonomy" id="2487770"/>
    <lineage>
        <taxon>Viruses</taxon>
        <taxon>Varidnaviria</taxon>
        <taxon>Bamfordvirae</taxon>
        <taxon>Nucleocytoviricota</taxon>
        <taxon>Megaviricetes</taxon>
        <taxon>Imitervirales</taxon>
        <taxon>Mimiviridae</taxon>
        <taxon>Klosneuvirinae</taxon>
    </lineage>
</organism>
<keyword evidence="5" id="KW-0418">Kinase</keyword>
<dbReference type="InterPro" id="IPR013655">
    <property type="entry name" value="PAS_fold_3"/>
</dbReference>
<dbReference type="InterPro" id="IPR000014">
    <property type="entry name" value="PAS"/>
</dbReference>
<dbReference type="SUPFAM" id="SSF55785">
    <property type="entry name" value="PYP-like sensor domain (PAS domain)"/>
    <property type="match status" value="1"/>
</dbReference>
<evidence type="ECO:0000259" key="7">
    <source>
        <dbReference type="Pfam" id="PF08447"/>
    </source>
</evidence>
<dbReference type="PANTHER" id="PTHR43304">
    <property type="entry name" value="PHYTOCHROME-LIKE PROTEIN CPH1"/>
    <property type="match status" value="1"/>
</dbReference>
<dbReference type="Gene3D" id="3.30.450.20">
    <property type="entry name" value="PAS domain"/>
    <property type="match status" value="1"/>
</dbReference>
<dbReference type="InterPro" id="IPR035965">
    <property type="entry name" value="PAS-like_dom_sf"/>
</dbReference>
<dbReference type="EMBL" id="MK072389">
    <property type="protein sequence ID" value="AYV83431.1"/>
    <property type="molecule type" value="Genomic_DNA"/>
</dbReference>
<keyword evidence="6" id="KW-0472">Membrane</keyword>
<dbReference type="EC" id="2.7.13.3" evidence="2"/>
<reference evidence="8" key="1">
    <citation type="submission" date="2018-10" db="EMBL/GenBank/DDBJ databases">
        <title>Hidden diversity of soil giant viruses.</title>
        <authorList>
            <person name="Schulz F."/>
            <person name="Alteio L."/>
            <person name="Goudeau D."/>
            <person name="Ryan E.M."/>
            <person name="Malmstrom R.R."/>
            <person name="Blanchard J."/>
            <person name="Woyke T."/>
        </authorList>
    </citation>
    <scope>NUCLEOTIDE SEQUENCE</scope>
    <source>
        <strain evidence="8">HYV1</strain>
    </source>
</reference>
<feature type="domain" description="PAS fold-3" evidence="7">
    <location>
        <begin position="57"/>
        <end position="139"/>
    </location>
</feature>
<evidence type="ECO:0000256" key="3">
    <source>
        <dbReference type="ARBA" id="ARBA00022553"/>
    </source>
</evidence>
<evidence type="ECO:0000313" key="8">
    <source>
        <dbReference type="EMBL" id="AYV83431.1"/>
    </source>
</evidence>
<keyword evidence="3" id="KW-0597">Phosphoprotein</keyword>
<dbReference type="Pfam" id="PF08447">
    <property type="entry name" value="PAS_3"/>
    <property type="match status" value="1"/>
</dbReference>
<keyword evidence="6" id="KW-1133">Transmembrane helix</keyword>
<comment type="catalytic activity">
    <reaction evidence="1">
        <text>ATP + protein L-histidine = ADP + protein N-phospho-L-histidine.</text>
        <dbReference type="EC" id="2.7.13.3"/>
    </reaction>
</comment>
<feature type="transmembrane region" description="Helical" evidence="6">
    <location>
        <begin position="6"/>
        <end position="26"/>
    </location>
</feature>
<proteinExistence type="predicted"/>
<gene>
    <name evidence="8" type="ORF">Hyperionvirus7_2</name>
</gene>
<protein>
    <recommendedName>
        <fullName evidence="2">histidine kinase</fullName>
        <ecNumber evidence="2">2.7.13.3</ecNumber>
    </recommendedName>
</protein>
<evidence type="ECO:0000256" key="4">
    <source>
        <dbReference type="ARBA" id="ARBA00022679"/>
    </source>
</evidence>
<dbReference type="CDD" id="cd00130">
    <property type="entry name" value="PAS"/>
    <property type="match status" value="1"/>
</dbReference>
<evidence type="ECO:0000256" key="5">
    <source>
        <dbReference type="ARBA" id="ARBA00022777"/>
    </source>
</evidence>
<dbReference type="InterPro" id="IPR052162">
    <property type="entry name" value="Sensor_kinase/Photoreceptor"/>
</dbReference>
<dbReference type="Gene3D" id="2.10.70.100">
    <property type="match status" value="1"/>
</dbReference>